<name>A0A9E8S0I2_9BACI</name>
<dbReference type="InterPro" id="IPR002793">
    <property type="entry name" value="Endonuclease_NucS"/>
</dbReference>
<evidence type="ECO:0000256" key="1">
    <source>
        <dbReference type="ARBA" id="ARBA00023125"/>
    </source>
</evidence>
<dbReference type="Gene3D" id="3.40.1350.10">
    <property type="match status" value="1"/>
</dbReference>
<sequence>MYILSEKELEDVLVIHPELIEEGLALMERQGQLESRRTDLTFRDKNGHVLLVELKKDMIQLEHIEQILDYVNRLKRTIKKNVRGMLVGQTVPEEVKNVCNQNNIEWKEIKTETVFNYLKEVDKPLLKDIFQKGKLHKKAKSVEKMSFQEYLKETSPFGIPYTSYQFFMPKDASPELSQDPKANQEVADAFFKKIMDLPFHRFLFDEQIEIRRNLESPPIKVSKAKNTWQGYEIPYTLFSQDFPEGLPCEIYIGSIGYRGNKPVFADHISRFIQVKVGKGKNHVTTQYGFHKYLRTEKRALFPYYELKFNAKGLPKRLWEDVYQALSSFGYYIQDSSNQKPSKLLWIGEISLEDKQVDQQVGNLIEALFAVTIVKAHFKGKDKGIEFDFLRSFYK</sequence>
<keyword evidence="1" id="KW-0238">DNA-binding</keyword>
<protein>
    <submittedName>
        <fullName evidence="3">Endonuclease NucS</fullName>
    </submittedName>
</protein>
<dbReference type="EMBL" id="CP106877">
    <property type="protein sequence ID" value="WAA12617.1"/>
    <property type="molecule type" value="Genomic_DNA"/>
</dbReference>
<dbReference type="Proteomes" id="UP001164726">
    <property type="component" value="Chromosome"/>
</dbReference>
<dbReference type="InterPro" id="IPR048301">
    <property type="entry name" value="NucS_C"/>
</dbReference>
<dbReference type="GO" id="GO:0004519">
    <property type="term" value="F:endonuclease activity"/>
    <property type="evidence" value="ECO:0007669"/>
    <property type="project" value="UniProtKB-KW"/>
</dbReference>
<keyword evidence="3" id="KW-0540">Nuclease</keyword>
<dbReference type="InterPro" id="IPR011856">
    <property type="entry name" value="tRNA_endonuc-like_dom_sf"/>
</dbReference>
<evidence type="ECO:0000313" key="3">
    <source>
        <dbReference type="EMBL" id="WAA12617.1"/>
    </source>
</evidence>
<dbReference type="Pfam" id="PF01939">
    <property type="entry name" value="NucS_C"/>
    <property type="match status" value="1"/>
</dbReference>
<organism evidence="3 4">
    <name type="scientific">Fervidibacillus halotolerans</name>
    <dbReference type="NCBI Taxonomy" id="2980027"/>
    <lineage>
        <taxon>Bacteria</taxon>
        <taxon>Bacillati</taxon>
        <taxon>Bacillota</taxon>
        <taxon>Bacilli</taxon>
        <taxon>Bacillales</taxon>
        <taxon>Bacillaceae</taxon>
        <taxon>Fervidibacillus</taxon>
    </lineage>
</organism>
<gene>
    <name evidence="3" type="ORF">OE105_00240</name>
</gene>
<evidence type="ECO:0000313" key="4">
    <source>
        <dbReference type="Proteomes" id="UP001164726"/>
    </source>
</evidence>
<dbReference type="PANTHER" id="PTHR38814:SF1">
    <property type="entry name" value="ENDONUCLEASE NUCS"/>
    <property type="match status" value="1"/>
</dbReference>
<dbReference type="RefSeq" id="WP_275420753.1">
    <property type="nucleotide sequence ID" value="NZ_CP106877.1"/>
</dbReference>
<dbReference type="CDD" id="cd22341">
    <property type="entry name" value="NucS-like"/>
    <property type="match status" value="1"/>
</dbReference>
<dbReference type="GO" id="GO:0003677">
    <property type="term" value="F:DNA binding"/>
    <property type="evidence" value="ECO:0007669"/>
    <property type="project" value="UniProtKB-KW"/>
</dbReference>
<keyword evidence="3" id="KW-0255">Endonuclease</keyword>
<reference evidence="3" key="1">
    <citation type="submission" date="2022-09" db="EMBL/GenBank/DDBJ databases">
        <title>Complete Genomes of Fervidibacillus albus and Fervidibacillus halotolerans isolated from tidal flat sediments.</title>
        <authorList>
            <person name="Kwon K.K."/>
            <person name="Yang S.-H."/>
            <person name="Park M.J."/>
            <person name="Oh H.-M."/>
        </authorList>
    </citation>
    <scope>NUCLEOTIDE SEQUENCE</scope>
    <source>
        <strain evidence="3">MEBiC13594</strain>
    </source>
</reference>
<dbReference type="AlphaFoldDB" id="A0A9E8S0I2"/>
<feature type="domain" description="Endonuclease NucS C-terminal" evidence="2">
    <location>
        <begin position="5"/>
        <end position="110"/>
    </location>
</feature>
<dbReference type="KEGG" id="fhl:OE105_00240"/>
<keyword evidence="3" id="KW-0378">Hydrolase</keyword>
<accession>A0A9E8S0I2</accession>
<dbReference type="PANTHER" id="PTHR38814">
    <property type="entry name" value="ENDONUCLEASE NUCS"/>
    <property type="match status" value="1"/>
</dbReference>
<evidence type="ECO:0000259" key="2">
    <source>
        <dbReference type="Pfam" id="PF01939"/>
    </source>
</evidence>
<proteinExistence type="predicted"/>
<keyword evidence="4" id="KW-1185">Reference proteome</keyword>